<evidence type="ECO:0000259" key="2">
    <source>
        <dbReference type="Pfam" id="PF07969"/>
    </source>
</evidence>
<dbReference type="EMBL" id="JADEYC010000004">
    <property type="protein sequence ID" value="MBE9373282.1"/>
    <property type="molecule type" value="Genomic_DNA"/>
</dbReference>
<accession>A0A929FZ16</accession>
<keyword evidence="4" id="KW-1185">Reference proteome</keyword>
<dbReference type="PANTHER" id="PTHR22642">
    <property type="entry name" value="IMIDAZOLONEPROPIONASE"/>
    <property type="match status" value="1"/>
</dbReference>
<comment type="caution">
    <text evidence="3">The sequence shown here is derived from an EMBL/GenBank/DDBJ whole genome shotgun (WGS) entry which is preliminary data.</text>
</comment>
<dbReference type="InterPro" id="IPR011059">
    <property type="entry name" value="Metal-dep_hydrolase_composite"/>
</dbReference>
<dbReference type="GO" id="GO:0016810">
    <property type="term" value="F:hydrolase activity, acting on carbon-nitrogen (but not peptide) bonds"/>
    <property type="evidence" value="ECO:0007669"/>
    <property type="project" value="InterPro"/>
</dbReference>
<feature type="domain" description="Amidohydrolase 3" evidence="2">
    <location>
        <begin position="78"/>
        <end position="500"/>
    </location>
</feature>
<dbReference type="InterPro" id="IPR032466">
    <property type="entry name" value="Metal_Hydrolase"/>
</dbReference>
<dbReference type="Gene3D" id="3.10.310.70">
    <property type="match status" value="1"/>
</dbReference>
<proteinExistence type="predicted"/>
<evidence type="ECO:0000256" key="1">
    <source>
        <dbReference type="SAM" id="MobiDB-lite"/>
    </source>
</evidence>
<dbReference type="SUPFAM" id="SSF51556">
    <property type="entry name" value="Metallo-dependent hydrolases"/>
    <property type="match status" value="1"/>
</dbReference>
<feature type="compositionally biased region" description="Gly residues" evidence="1">
    <location>
        <begin position="15"/>
        <end position="24"/>
    </location>
</feature>
<dbReference type="InterPro" id="IPR013108">
    <property type="entry name" value="Amidohydro_3"/>
</dbReference>
<dbReference type="Proteomes" id="UP000598360">
    <property type="component" value="Unassembled WGS sequence"/>
</dbReference>
<protein>
    <submittedName>
        <fullName evidence="3">Amidohydrolase family protein</fullName>
    </submittedName>
</protein>
<organism evidence="3 4">
    <name type="scientific">Saccharopolyspora montiporae</name>
    <dbReference type="NCBI Taxonomy" id="2781240"/>
    <lineage>
        <taxon>Bacteria</taxon>
        <taxon>Bacillati</taxon>
        <taxon>Actinomycetota</taxon>
        <taxon>Actinomycetes</taxon>
        <taxon>Pseudonocardiales</taxon>
        <taxon>Pseudonocardiaceae</taxon>
        <taxon>Saccharopolyspora</taxon>
    </lineage>
</organism>
<feature type="region of interest" description="Disordered" evidence="1">
    <location>
        <begin position="1"/>
        <end position="27"/>
    </location>
</feature>
<dbReference type="SUPFAM" id="SSF51338">
    <property type="entry name" value="Composite domain of metallo-dependent hydrolases"/>
    <property type="match status" value="1"/>
</dbReference>
<sequence>MGDRRRRSGGCSAPQGGGRFGGGQRCAHRGSAARTGGLVTGLLLRDAAVDGARVDVRVAGTAVAEMGPALARAPGEAVLDARGGALLPGLCDHHLHLHALAAHHRSVPCGPPEVANRAELAEVLARARPDEHGWIRAVGYHESVAGPLDGAALDRLHSARPVRVQHRSGALWVVNRAAARTLGLAAGDCPGIERDDAGRPTGRLWRADGWLRERLAPSGPPDLAEIGTRLARLGITSVTDATPDLDATAIRAITDAMGACSLPQRVRLLGVPLGHRVPAGPRTGPHKIVLADSGLPPFVELTERIRAAHGAGRSVAVHCVTRTALVLLLAAFAETGTRSGDRVEHAALVPAELVPRIAELGLRVVTQPGFLAHRGDDYLREVPGDEHPDLYRMRSLIGAGVQVAASSDAPYGPHDPWRVIAAAVRRRTPAGRIAGPAERVDAGRALAGYLSAPDDPGGPVRRIRTGTPADLVLLRGPLAEALATPSADLVRATVIGGRLVSGS</sequence>
<dbReference type="Pfam" id="PF07969">
    <property type="entry name" value="Amidohydro_3"/>
    <property type="match status" value="1"/>
</dbReference>
<dbReference type="AlphaFoldDB" id="A0A929FZ16"/>
<name>A0A929FZ16_9PSEU</name>
<dbReference type="Gene3D" id="3.20.20.140">
    <property type="entry name" value="Metal-dependent hydrolases"/>
    <property type="match status" value="2"/>
</dbReference>
<evidence type="ECO:0000313" key="4">
    <source>
        <dbReference type="Proteomes" id="UP000598360"/>
    </source>
</evidence>
<reference evidence="3" key="1">
    <citation type="submission" date="2020-10" db="EMBL/GenBank/DDBJ databases">
        <title>Diversity and distribution of actinomycetes associated with coral in the coast of Hainan.</title>
        <authorList>
            <person name="Li F."/>
        </authorList>
    </citation>
    <scope>NUCLEOTIDE SEQUENCE</scope>
    <source>
        <strain evidence="3">HNM0983</strain>
    </source>
</reference>
<dbReference type="PANTHER" id="PTHR22642:SF2">
    <property type="entry name" value="PROTEIN LONG AFTER FAR-RED 3"/>
    <property type="match status" value="1"/>
</dbReference>
<gene>
    <name evidence="3" type="ORF">IQ251_02370</name>
</gene>
<evidence type="ECO:0000313" key="3">
    <source>
        <dbReference type="EMBL" id="MBE9373282.1"/>
    </source>
</evidence>